<name>A0ABT0GDZ3_9GAMM</name>
<evidence type="ECO:0000313" key="15">
    <source>
        <dbReference type="EMBL" id="MCK7592775.1"/>
    </source>
</evidence>
<dbReference type="PANTHER" id="PTHR30027">
    <property type="entry name" value="RIBOSOMAL RNA SMALL SUBUNIT METHYLTRANSFERASE E"/>
    <property type="match status" value="1"/>
</dbReference>
<dbReference type="InterPro" id="IPR029028">
    <property type="entry name" value="Alpha/beta_knot_MTases"/>
</dbReference>
<dbReference type="InterPro" id="IPR029026">
    <property type="entry name" value="tRNA_m1G_MTases_N"/>
</dbReference>
<sequence length="244" mass="25728">MREVRCFVDLPLAEGASMELPDVAAGHLVRVLRLGPGAAVTLFNGDGFDYPSTVEEARKQLCRVRVGAAQRNAAESALSITLLQGVARGEKMDLILQKACELGVAEIWPVITERTEVRLDGERAERRHAHWLGVLRGAAEQSGRARVPRLAPLESLSSALARLPAGQRLTLSPGALAALAALDLDSAAAVQLLIGPEGGLGERDLQTAAAAGFTPARLGPRVLRTETAGLTALAVLQARWGDLG</sequence>
<evidence type="ECO:0000256" key="8">
    <source>
        <dbReference type="ARBA" id="ARBA00022679"/>
    </source>
</evidence>
<dbReference type="NCBIfam" id="NF008692">
    <property type="entry name" value="PRK11713.1-5"/>
    <property type="match status" value="1"/>
</dbReference>
<dbReference type="InterPro" id="IPR015947">
    <property type="entry name" value="PUA-like_sf"/>
</dbReference>
<evidence type="ECO:0000256" key="11">
    <source>
        <dbReference type="ARBA" id="ARBA00047944"/>
    </source>
</evidence>
<evidence type="ECO:0000256" key="6">
    <source>
        <dbReference type="ARBA" id="ARBA00022552"/>
    </source>
</evidence>
<evidence type="ECO:0000256" key="7">
    <source>
        <dbReference type="ARBA" id="ARBA00022603"/>
    </source>
</evidence>
<organism evidence="15 16">
    <name type="scientific">Pseudomarimonas salicorniae</name>
    <dbReference type="NCBI Taxonomy" id="2933270"/>
    <lineage>
        <taxon>Bacteria</taxon>
        <taxon>Pseudomonadati</taxon>
        <taxon>Pseudomonadota</taxon>
        <taxon>Gammaproteobacteria</taxon>
        <taxon>Lysobacterales</taxon>
        <taxon>Lysobacteraceae</taxon>
        <taxon>Pseudomarimonas</taxon>
    </lineage>
</organism>
<evidence type="ECO:0000256" key="12">
    <source>
        <dbReference type="PIRNR" id="PIRNR015601"/>
    </source>
</evidence>
<reference evidence="15" key="1">
    <citation type="submission" date="2022-04" db="EMBL/GenBank/DDBJ databases">
        <title>Lysobacter sp. CAU 1642 isolated from sea sand.</title>
        <authorList>
            <person name="Kim W."/>
        </authorList>
    </citation>
    <scope>NUCLEOTIDE SEQUENCE</scope>
    <source>
        <strain evidence="15">CAU 1642</strain>
    </source>
</reference>
<keyword evidence="6 12" id="KW-0698">rRNA processing</keyword>
<feature type="domain" description="Ribosomal RNA small subunit methyltransferase E methyltransferase" evidence="13">
    <location>
        <begin position="75"/>
        <end position="237"/>
    </location>
</feature>
<dbReference type="Gene3D" id="3.40.1280.10">
    <property type="match status" value="1"/>
</dbReference>
<keyword evidence="5 12" id="KW-0963">Cytoplasm</keyword>
<feature type="domain" description="Ribosomal RNA small subunit methyltransferase E PUA-like" evidence="14">
    <location>
        <begin position="25"/>
        <end position="66"/>
    </location>
</feature>
<dbReference type="RefSeq" id="WP_248205154.1">
    <property type="nucleotide sequence ID" value="NZ_JALNMH010000002.1"/>
</dbReference>
<dbReference type="SUPFAM" id="SSF88697">
    <property type="entry name" value="PUA domain-like"/>
    <property type="match status" value="1"/>
</dbReference>
<keyword evidence="16" id="KW-1185">Reference proteome</keyword>
<dbReference type="Proteomes" id="UP001431449">
    <property type="component" value="Unassembled WGS sequence"/>
</dbReference>
<keyword evidence="7 12" id="KW-0489">Methyltransferase</keyword>
<dbReference type="InterPro" id="IPR046886">
    <property type="entry name" value="RsmE_MTase_dom"/>
</dbReference>
<comment type="function">
    <text evidence="10 12">Specifically methylates the N3 position of the uracil ring of uridine 1498 (m3U1498) in 16S rRNA. Acts on the fully assembled 30S ribosomal subunit.</text>
</comment>
<dbReference type="NCBIfam" id="TIGR00046">
    <property type="entry name" value="RsmE family RNA methyltransferase"/>
    <property type="match status" value="1"/>
</dbReference>
<keyword evidence="9 12" id="KW-0949">S-adenosyl-L-methionine</keyword>
<evidence type="ECO:0000256" key="9">
    <source>
        <dbReference type="ARBA" id="ARBA00022691"/>
    </source>
</evidence>
<evidence type="ECO:0000259" key="14">
    <source>
        <dbReference type="Pfam" id="PF20260"/>
    </source>
</evidence>
<evidence type="ECO:0000256" key="5">
    <source>
        <dbReference type="ARBA" id="ARBA00022490"/>
    </source>
</evidence>
<dbReference type="PIRSF" id="PIRSF015601">
    <property type="entry name" value="MTase_slr0722"/>
    <property type="match status" value="1"/>
</dbReference>
<evidence type="ECO:0000256" key="10">
    <source>
        <dbReference type="ARBA" id="ARBA00025699"/>
    </source>
</evidence>
<gene>
    <name evidence="15" type="ORF">M0G41_03725</name>
</gene>
<comment type="caution">
    <text evidence="15">The sequence shown here is derived from an EMBL/GenBank/DDBJ whole genome shotgun (WGS) entry which is preliminary data.</text>
</comment>
<dbReference type="CDD" id="cd18084">
    <property type="entry name" value="RsmE-like"/>
    <property type="match status" value="1"/>
</dbReference>
<dbReference type="Pfam" id="PF04452">
    <property type="entry name" value="Methyltrans_RNA"/>
    <property type="match status" value="1"/>
</dbReference>
<dbReference type="PANTHER" id="PTHR30027:SF3">
    <property type="entry name" value="16S RRNA (URACIL(1498)-N(3))-METHYLTRANSFERASE"/>
    <property type="match status" value="1"/>
</dbReference>
<accession>A0ABT0GDZ3</accession>
<dbReference type="GO" id="GO:0032259">
    <property type="term" value="P:methylation"/>
    <property type="evidence" value="ECO:0007669"/>
    <property type="project" value="UniProtKB-KW"/>
</dbReference>
<evidence type="ECO:0000313" key="16">
    <source>
        <dbReference type="Proteomes" id="UP001431449"/>
    </source>
</evidence>
<evidence type="ECO:0000259" key="13">
    <source>
        <dbReference type="Pfam" id="PF04452"/>
    </source>
</evidence>
<dbReference type="GO" id="GO:0008168">
    <property type="term" value="F:methyltransferase activity"/>
    <property type="evidence" value="ECO:0007669"/>
    <property type="project" value="UniProtKB-KW"/>
</dbReference>
<dbReference type="InterPro" id="IPR006700">
    <property type="entry name" value="RsmE"/>
</dbReference>
<dbReference type="Gene3D" id="2.40.240.20">
    <property type="entry name" value="Hypothetical PUA domain-like, domain 1"/>
    <property type="match status" value="1"/>
</dbReference>
<comment type="catalytic activity">
    <reaction evidence="11 12">
        <text>uridine(1498) in 16S rRNA + S-adenosyl-L-methionine = N(3)-methyluridine(1498) in 16S rRNA + S-adenosyl-L-homocysteine + H(+)</text>
        <dbReference type="Rhea" id="RHEA:42920"/>
        <dbReference type="Rhea" id="RHEA-COMP:10283"/>
        <dbReference type="Rhea" id="RHEA-COMP:10284"/>
        <dbReference type="ChEBI" id="CHEBI:15378"/>
        <dbReference type="ChEBI" id="CHEBI:57856"/>
        <dbReference type="ChEBI" id="CHEBI:59789"/>
        <dbReference type="ChEBI" id="CHEBI:65315"/>
        <dbReference type="ChEBI" id="CHEBI:74502"/>
        <dbReference type="EC" id="2.1.1.193"/>
    </reaction>
</comment>
<evidence type="ECO:0000256" key="2">
    <source>
        <dbReference type="ARBA" id="ARBA00005528"/>
    </source>
</evidence>
<dbReference type="EC" id="2.1.1.193" evidence="3 12"/>
<comment type="similarity">
    <text evidence="2 12">Belongs to the RNA methyltransferase RsmE family.</text>
</comment>
<evidence type="ECO:0000256" key="4">
    <source>
        <dbReference type="ARBA" id="ARBA00013673"/>
    </source>
</evidence>
<dbReference type="Pfam" id="PF20260">
    <property type="entry name" value="PUA_4"/>
    <property type="match status" value="1"/>
</dbReference>
<protein>
    <recommendedName>
        <fullName evidence="4 12">Ribosomal RNA small subunit methyltransferase E</fullName>
        <ecNumber evidence="3 12">2.1.1.193</ecNumber>
    </recommendedName>
</protein>
<dbReference type="SUPFAM" id="SSF75217">
    <property type="entry name" value="alpha/beta knot"/>
    <property type="match status" value="1"/>
</dbReference>
<evidence type="ECO:0000256" key="1">
    <source>
        <dbReference type="ARBA" id="ARBA00004496"/>
    </source>
</evidence>
<dbReference type="InterPro" id="IPR046887">
    <property type="entry name" value="RsmE_PUA-like"/>
</dbReference>
<evidence type="ECO:0000256" key="3">
    <source>
        <dbReference type="ARBA" id="ARBA00012328"/>
    </source>
</evidence>
<keyword evidence="8 12" id="KW-0808">Transferase</keyword>
<proteinExistence type="inferred from homology"/>
<dbReference type="EMBL" id="JALNMH010000002">
    <property type="protein sequence ID" value="MCK7592775.1"/>
    <property type="molecule type" value="Genomic_DNA"/>
</dbReference>
<comment type="subcellular location">
    <subcellularLocation>
        <location evidence="1 12">Cytoplasm</location>
    </subcellularLocation>
</comment>